<reference evidence="1 2" key="1">
    <citation type="submission" date="2019-06" db="EMBL/GenBank/DDBJ databases">
        <title>Draft genomes of female and male turbot (Scophthalmus maximus).</title>
        <authorList>
            <person name="Xu H."/>
            <person name="Xu X.-W."/>
            <person name="Shao C."/>
            <person name="Chen S."/>
        </authorList>
    </citation>
    <scope>NUCLEOTIDE SEQUENCE [LARGE SCALE GENOMIC DNA]</scope>
    <source>
        <strain evidence="1">Ysfricsl-2016a</strain>
        <tissue evidence="1">Blood</tissue>
    </source>
</reference>
<evidence type="ECO:0000313" key="2">
    <source>
        <dbReference type="Proteomes" id="UP000438429"/>
    </source>
</evidence>
<dbReference type="Gene3D" id="3.40.50.2300">
    <property type="match status" value="1"/>
</dbReference>
<dbReference type="InterPro" id="IPR028082">
    <property type="entry name" value="Peripla_BP_I"/>
</dbReference>
<organism evidence="1 2">
    <name type="scientific">Scophthalmus maximus</name>
    <name type="common">Turbot</name>
    <name type="synonym">Psetta maxima</name>
    <dbReference type="NCBI Taxonomy" id="52904"/>
    <lineage>
        <taxon>Eukaryota</taxon>
        <taxon>Metazoa</taxon>
        <taxon>Chordata</taxon>
        <taxon>Craniata</taxon>
        <taxon>Vertebrata</taxon>
        <taxon>Euteleostomi</taxon>
        <taxon>Actinopterygii</taxon>
        <taxon>Neopterygii</taxon>
        <taxon>Teleostei</taxon>
        <taxon>Neoteleostei</taxon>
        <taxon>Acanthomorphata</taxon>
        <taxon>Carangaria</taxon>
        <taxon>Pleuronectiformes</taxon>
        <taxon>Pleuronectoidei</taxon>
        <taxon>Scophthalmidae</taxon>
        <taxon>Scophthalmus</taxon>
    </lineage>
</organism>
<protein>
    <submittedName>
        <fullName evidence="1">Uncharacterized protein</fullName>
    </submittedName>
</protein>
<comment type="caution">
    <text evidence="1">The sequence shown here is derived from an EMBL/GenBank/DDBJ whole genome shotgun (WGS) entry which is preliminary data.</text>
</comment>
<evidence type="ECO:0000313" key="1">
    <source>
        <dbReference type="EMBL" id="KAF0021602.1"/>
    </source>
</evidence>
<dbReference type="SUPFAM" id="SSF53822">
    <property type="entry name" value="Periplasmic binding protein-like I"/>
    <property type="match status" value="1"/>
</dbReference>
<gene>
    <name evidence="1" type="ORF">F2P81_026145</name>
</gene>
<dbReference type="AlphaFoldDB" id="A0A6A4RRF3"/>
<dbReference type="EMBL" id="VEVO01004218">
    <property type="protein sequence ID" value="KAF0021602.1"/>
    <property type="molecule type" value="Genomic_DNA"/>
</dbReference>
<dbReference type="Proteomes" id="UP000438429">
    <property type="component" value="Unassembled WGS sequence"/>
</dbReference>
<name>A0A6A4RRF3_SCOMX</name>
<proteinExistence type="predicted"/>
<accession>A0A6A4RRF3</accession>
<sequence>MFSDNKVDDRPCYFAVEGLYTELKSINITLVDRVFEENKPPINYSQILLDIQNDGRGENTVIGHIRRLAVFMEACY</sequence>